<dbReference type="Pfam" id="PF13520">
    <property type="entry name" value="AA_permease_2"/>
    <property type="match status" value="1"/>
</dbReference>
<dbReference type="InterPro" id="IPR002293">
    <property type="entry name" value="AA/rel_permease1"/>
</dbReference>
<feature type="region of interest" description="Disordered" evidence="6">
    <location>
        <begin position="1"/>
        <end position="38"/>
    </location>
</feature>
<dbReference type="PANTHER" id="PTHR45649">
    <property type="entry name" value="AMINO-ACID PERMEASE BAT1"/>
    <property type="match status" value="1"/>
</dbReference>
<proteinExistence type="predicted"/>
<comment type="subcellular location">
    <subcellularLocation>
        <location evidence="1">Membrane</location>
        <topology evidence="1">Multi-pass membrane protein</topology>
    </subcellularLocation>
</comment>
<evidence type="ECO:0000313" key="9">
    <source>
        <dbReference type="Proteomes" id="UP000244855"/>
    </source>
</evidence>
<dbReference type="EMBL" id="KZ805381">
    <property type="protein sequence ID" value="PVH99996.1"/>
    <property type="molecule type" value="Genomic_DNA"/>
</dbReference>
<evidence type="ECO:0000256" key="7">
    <source>
        <dbReference type="SAM" id="Phobius"/>
    </source>
</evidence>
<dbReference type="PIRSF" id="PIRSF006060">
    <property type="entry name" value="AA_transporter"/>
    <property type="match status" value="1"/>
</dbReference>
<feature type="transmembrane region" description="Helical" evidence="7">
    <location>
        <begin position="448"/>
        <end position="469"/>
    </location>
</feature>
<feature type="transmembrane region" description="Helical" evidence="7">
    <location>
        <begin position="334"/>
        <end position="357"/>
    </location>
</feature>
<keyword evidence="2" id="KW-0813">Transport</keyword>
<evidence type="ECO:0000256" key="6">
    <source>
        <dbReference type="SAM" id="MobiDB-lite"/>
    </source>
</evidence>
<feature type="transmembrane region" description="Helical" evidence="7">
    <location>
        <begin position="170"/>
        <end position="190"/>
    </location>
</feature>
<sequence length="528" mass="58157">MANKHTQIDTLVEEHADQDRRNRKENAEPKDTPSGSSTDNVFERYINLVAIVNFGFTLQAGWETVGLTLQYVLFNGGPASLVYGSILAGIGSTAIATSLGEMASIDPTVGAQYRWSARFAQGRPEFWGLMQGWVTVFAWIFNVGASLSILANTVQGFIIFHNPNYEPKGWHSTLLMYAFIVVPVLANLVLRRTLNTLETIGGIFHVLFFITVITVLSVTAKRSTTAFVFQTLTHNVSGWNNPGVAWCLGLLTTVFPITSFDGVLHMIDETKEPRKRVPKSMITSVALNALMQFGYGICVMFCLGDYESVAASGLPLIEIYYQATQSRAGATTLVLMHVIVFVISLFNIFASVSRLVWAFARDNGLPFSKTFTYVHPTLQIPIPALLLVAFICALLALINIGSTVAFTALVSLPTVSLYVSYFIPILLLTLRKLRGMHPKYGPFKLGRWGLPINVFSLVYIVFVLIWIPFPPGRPVTAQTMNYAAPLFIAVVILALVDWVISGKTRFKVPTTAIDVPEGDEENEDGTPL</sequence>
<protein>
    <submittedName>
        <fullName evidence="8">Amino acid transporter</fullName>
    </submittedName>
</protein>
<dbReference type="OrthoDB" id="3257095at2759"/>
<keyword evidence="5 7" id="KW-0472">Membrane</keyword>
<dbReference type="PANTHER" id="PTHR45649:SF5">
    <property type="entry name" value="GABA TRANSPORTER (EUROFUNG)-RELATED"/>
    <property type="match status" value="1"/>
</dbReference>
<feature type="transmembrane region" description="Helical" evidence="7">
    <location>
        <begin position="202"/>
        <end position="223"/>
    </location>
</feature>
<keyword evidence="3 7" id="KW-0812">Transmembrane</keyword>
<dbReference type="Proteomes" id="UP000244855">
    <property type="component" value="Unassembled WGS sequence"/>
</dbReference>
<accession>A0A2V1DPB5</accession>
<feature type="transmembrane region" description="Helical" evidence="7">
    <location>
        <begin position="82"/>
        <end position="105"/>
    </location>
</feature>
<evidence type="ECO:0000256" key="1">
    <source>
        <dbReference type="ARBA" id="ARBA00004141"/>
    </source>
</evidence>
<evidence type="ECO:0000256" key="2">
    <source>
        <dbReference type="ARBA" id="ARBA00022448"/>
    </source>
</evidence>
<dbReference type="AlphaFoldDB" id="A0A2V1DPB5"/>
<evidence type="ECO:0000256" key="4">
    <source>
        <dbReference type="ARBA" id="ARBA00022989"/>
    </source>
</evidence>
<feature type="transmembrane region" description="Helical" evidence="7">
    <location>
        <begin position="243"/>
        <end position="264"/>
    </location>
</feature>
<feature type="transmembrane region" description="Helical" evidence="7">
    <location>
        <begin position="285"/>
        <end position="306"/>
    </location>
</feature>
<dbReference type="Gene3D" id="1.20.1740.10">
    <property type="entry name" value="Amino acid/polyamine transporter I"/>
    <property type="match status" value="1"/>
</dbReference>
<dbReference type="GO" id="GO:0022857">
    <property type="term" value="F:transmembrane transporter activity"/>
    <property type="evidence" value="ECO:0007669"/>
    <property type="project" value="InterPro"/>
</dbReference>
<feature type="transmembrane region" description="Helical" evidence="7">
    <location>
        <begin position="481"/>
        <end position="500"/>
    </location>
</feature>
<dbReference type="GO" id="GO:0016020">
    <property type="term" value="C:membrane"/>
    <property type="evidence" value="ECO:0007669"/>
    <property type="project" value="UniProtKB-SubCell"/>
</dbReference>
<evidence type="ECO:0000256" key="5">
    <source>
        <dbReference type="ARBA" id="ARBA00023136"/>
    </source>
</evidence>
<gene>
    <name evidence="8" type="ORF">DM02DRAFT_614662</name>
</gene>
<feature type="transmembrane region" description="Helical" evidence="7">
    <location>
        <begin position="126"/>
        <end position="150"/>
    </location>
</feature>
<evidence type="ECO:0000313" key="8">
    <source>
        <dbReference type="EMBL" id="PVH99996.1"/>
    </source>
</evidence>
<dbReference type="STRING" id="97972.A0A2V1DPB5"/>
<feature type="transmembrane region" description="Helical" evidence="7">
    <location>
        <begin position="378"/>
        <end position="398"/>
    </location>
</feature>
<name>A0A2V1DPB5_9PLEO</name>
<keyword evidence="9" id="KW-1185">Reference proteome</keyword>
<organism evidence="8 9">
    <name type="scientific">Periconia macrospinosa</name>
    <dbReference type="NCBI Taxonomy" id="97972"/>
    <lineage>
        <taxon>Eukaryota</taxon>
        <taxon>Fungi</taxon>
        <taxon>Dikarya</taxon>
        <taxon>Ascomycota</taxon>
        <taxon>Pezizomycotina</taxon>
        <taxon>Dothideomycetes</taxon>
        <taxon>Pleosporomycetidae</taxon>
        <taxon>Pleosporales</taxon>
        <taxon>Massarineae</taxon>
        <taxon>Periconiaceae</taxon>
        <taxon>Periconia</taxon>
    </lineage>
</organism>
<feature type="transmembrane region" description="Helical" evidence="7">
    <location>
        <begin position="45"/>
        <end position="62"/>
    </location>
</feature>
<evidence type="ECO:0000256" key="3">
    <source>
        <dbReference type="ARBA" id="ARBA00022692"/>
    </source>
</evidence>
<reference evidence="8 9" key="1">
    <citation type="journal article" date="2018" name="Sci. Rep.">
        <title>Comparative genomics provides insights into the lifestyle and reveals functional heterogeneity of dark septate endophytic fungi.</title>
        <authorList>
            <person name="Knapp D.G."/>
            <person name="Nemeth J.B."/>
            <person name="Barry K."/>
            <person name="Hainaut M."/>
            <person name="Henrissat B."/>
            <person name="Johnson J."/>
            <person name="Kuo A."/>
            <person name="Lim J.H.P."/>
            <person name="Lipzen A."/>
            <person name="Nolan M."/>
            <person name="Ohm R.A."/>
            <person name="Tamas L."/>
            <person name="Grigoriev I.V."/>
            <person name="Spatafora J.W."/>
            <person name="Nagy L.G."/>
            <person name="Kovacs G.M."/>
        </authorList>
    </citation>
    <scope>NUCLEOTIDE SEQUENCE [LARGE SCALE GENOMIC DNA]</scope>
    <source>
        <strain evidence="8 9">DSE2036</strain>
    </source>
</reference>
<keyword evidence="4 7" id="KW-1133">Transmembrane helix</keyword>
<feature type="transmembrane region" description="Helical" evidence="7">
    <location>
        <begin position="404"/>
        <end position="428"/>
    </location>
</feature>
<feature type="compositionally biased region" description="Basic and acidic residues" evidence="6">
    <location>
        <begin position="12"/>
        <end position="31"/>
    </location>
</feature>